<comment type="caution">
    <text evidence="10">The sequence shown here is derived from an EMBL/GenBank/DDBJ whole genome shotgun (WGS) entry which is preliminary data.</text>
</comment>
<dbReference type="GO" id="GO:0044877">
    <property type="term" value="F:protein-containing complex binding"/>
    <property type="evidence" value="ECO:0007669"/>
    <property type="project" value="TreeGrafter"/>
</dbReference>
<keyword evidence="11" id="KW-1185">Reference proteome</keyword>
<dbReference type="InterPro" id="IPR018490">
    <property type="entry name" value="cNMP-bd_dom_sf"/>
</dbReference>
<keyword evidence="8" id="KW-0407">Ion channel</keyword>
<comment type="subcellular location">
    <subcellularLocation>
        <location evidence="1">Membrane</location>
        <topology evidence="1">Multi-pass membrane protein</topology>
    </subcellularLocation>
</comment>
<feature type="domain" description="Cyclic nucleotide-binding" evidence="9">
    <location>
        <begin position="66"/>
        <end position="146"/>
    </location>
</feature>
<dbReference type="InterPro" id="IPR050866">
    <property type="entry name" value="CNG_cation_channel"/>
</dbReference>
<name>A0A8S1IU53_9CHLO</name>
<dbReference type="Gene3D" id="1.10.287.630">
    <property type="entry name" value="Helix hairpin bin"/>
    <property type="match status" value="1"/>
</dbReference>
<evidence type="ECO:0000259" key="9">
    <source>
        <dbReference type="PROSITE" id="PS50042"/>
    </source>
</evidence>
<keyword evidence="5" id="KW-0406">Ion transport</keyword>
<organism evidence="10 11">
    <name type="scientific">Ostreobium quekettii</name>
    <dbReference type="NCBI Taxonomy" id="121088"/>
    <lineage>
        <taxon>Eukaryota</taxon>
        <taxon>Viridiplantae</taxon>
        <taxon>Chlorophyta</taxon>
        <taxon>core chlorophytes</taxon>
        <taxon>Ulvophyceae</taxon>
        <taxon>TCBD clade</taxon>
        <taxon>Bryopsidales</taxon>
        <taxon>Ostreobineae</taxon>
        <taxon>Ostreobiaceae</taxon>
        <taxon>Ostreobium</taxon>
    </lineage>
</organism>
<keyword evidence="3" id="KW-0812">Transmembrane</keyword>
<keyword evidence="2" id="KW-0813">Transport</keyword>
<evidence type="ECO:0000256" key="2">
    <source>
        <dbReference type="ARBA" id="ARBA00022448"/>
    </source>
</evidence>
<evidence type="ECO:0000256" key="7">
    <source>
        <dbReference type="ARBA" id="ARBA00023286"/>
    </source>
</evidence>
<dbReference type="GO" id="GO:0005221">
    <property type="term" value="F:intracellularly cyclic nucleotide-activated monoatomic cation channel activity"/>
    <property type="evidence" value="ECO:0007669"/>
    <property type="project" value="InterPro"/>
</dbReference>
<dbReference type="SMART" id="SM00100">
    <property type="entry name" value="cNMP"/>
    <property type="match status" value="1"/>
</dbReference>
<dbReference type="Pfam" id="PF00027">
    <property type="entry name" value="cNMP_binding"/>
    <property type="match status" value="1"/>
</dbReference>
<keyword evidence="7" id="KW-1071">Ligand-gated ion channel</keyword>
<sequence length="161" mass="18293">METLKEFFRVYNVPHGMALRVRQNVEHIWIMQQGLDVDALLSDLPENLRVDVLMELQSNIVQNSYLFKKCDKAFIKAVMLRLKPQAYLSNEAIISSGEAASEIYFIRSGKVKVTGANRETVFAILKEGDIFGDLEIFSGRRRTENVDVRVEPLASSRGATR</sequence>
<evidence type="ECO:0000313" key="11">
    <source>
        <dbReference type="Proteomes" id="UP000708148"/>
    </source>
</evidence>
<dbReference type="InterPro" id="IPR000595">
    <property type="entry name" value="cNMP-bd_dom"/>
</dbReference>
<dbReference type="Gene3D" id="2.60.120.10">
    <property type="entry name" value="Jelly Rolls"/>
    <property type="match status" value="1"/>
</dbReference>
<evidence type="ECO:0000256" key="3">
    <source>
        <dbReference type="ARBA" id="ARBA00022692"/>
    </source>
</evidence>
<dbReference type="PANTHER" id="PTHR45638:SF11">
    <property type="entry name" value="CYCLIC NUCLEOTIDE-GATED CATION CHANNEL SUBUNIT A"/>
    <property type="match status" value="1"/>
</dbReference>
<dbReference type="GO" id="GO:0016020">
    <property type="term" value="C:membrane"/>
    <property type="evidence" value="ECO:0007669"/>
    <property type="project" value="UniProtKB-SubCell"/>
</dbReference>
<accession>A0A8S1IU53</accession>
<reference evidence="10" key="1">
    <citation type="submission" date="2020-12" db="EMBL/GenBank/DDBJ databases">
        <authorList>
            <person name="Iha C."/>
        </authorList>
    </citation>
    <scope>NUCLEOTIDE SEQUENCE</scope>
</reference>
<dbReference type="PROSITE" id="PS50042">
    <property type="entry name" value="CNMP_BINDING_3"/>
    <property type="match status" value="1"/>
</dbReference>
<evidence type="ECO:0000313" key="10">
    <source>
        <dbReference type="EMBL" id="CAD7697539.1"/>
    </source>
</evidence>
<dbReference type="PROSITE" id="PS00888">
    <property type="entry name" value="CNMP_BINDING_1"/>
    <property type="match status" value="1"/>
</dbReference>
<evidence type="ECO:0000256" key="4">
    <source>
        <dbReference type="ARBA" id="ARBA00022989"/>
    </source>
</evidence>
<dbReference type="AlphaFoldDB" id="A0A8S1IU53"/>
<dbReference type="SUPFAM" id="SSF51206">
    <property type="entry name" value="cAMP-binding domain-like"/>
    <property type="match status" value="1"/>
</dbReference>
<dbReference type="Proteomes" id="UP000708148">
    <property type="component" value="Unassembled WGS sequence"/>
</dbReference>
<dbReference type="InterPro" id="IPR018488">
    <property type="entry name" value="cNMP-bd_CS"/>
</dbReference>
<evidence type="ECO:0000256" key="1">
    <source>
        <dbReference type="ARBA" id="ARBA00004141"/>
    </source>
</evidence>
<keyword evidence="6" id="KW-0472">Membrane</keyword>
<dbReference type="CDD" id="cd00038">
    <property type="entry name" value="CAP_ED"/>
    <property type="match status" value="1"/>
</dbReference>
<dbReference type="InterPro" id="IPR014710">
    <property type="entry name" value="RmlC-like_jellyroll"/>
</dbReference>
<evidence type="ECO:0000256" key="8">
    <source>
        <dbReference type="ARBA" id="ARBA00023303"/>
    </source>
</evidence>
<dbReference type="EMBL" id="CAJHUC010000672">
    <property type="protein sequence ID" value="CAD7697539.1"/>
    <property type="molecule type" value="Genomic_DNA"/>
</dbReference>
<dbReference type="OrthoDB" id="426293at2759"/>
<gene>
    <name evidence="10" type="ORF">OSTQU699_LOCUS2900</name>
</gene>
<keyword evidence="4" id="KW-1133">Transmembrane helix</keyword>
<evidence type="ECO:0000256" key="6">
    <source>
        <dbReference type="ARBA" id="ARBA00023136"/>
    </source>
</evidence>
<proteinExistence type="predicted"/>
<evidence type="ECO:0000256" key="5">
    <source>
        <dbReference type="ARBA" id="ARBA00023065"/>
    </source>
</evidence>
<dbReference type="PANTHER" id="PTHR45638">
    <property type="entry name" value="CYCLIC NUCLEOTIDE-GATED CATION CHANNEL SUBUNIT A"/>
    <property type="match status" value="1"/>
</dbReference>
<protein>
    <recommendedName>
        <fullName evidence="9">Cyclic nucleotide-binding domain-containing protein</fullName>
    </recommendedName>
</protein>